<accession>A0ABT3JCL6</accession>
<comment type="cofactor">
    <cofactor evidence="1">
        <name>Zn(2+)</name>
        <dbReference type="ChEBI" id="CHEBI:29105"/>
    </cofactor>
</comment>
<protein>
    <submittedName>
        <fullName evidence="9">M48 family metalloprotease</fullName>
        <ecNumber evidence="9">3.4.24.-</ecNumber>
    </submittedName>
</protein>
<dbReference type="CDD" id="cd00118">
    <property type="entry name" value="LysM"/>
    <property type="match status" value="1"/>
</dbReference>
<evidence type="ECO:0000256" key="5">
    <source>
        <dbReference type="ARBA" id="ARBA00022833"/>
    </source>
</evidence>
<proteinExistence type="predicted"/>
<evidence type="ECO:0000256" key="1">
    <source>
        <dbReference type="ARBA" id="ARBA00001947"/>
    </source>
</evidence>
<dbReference type="PROSITE" id="PS51782">
    <property type="entry name" value="LYSM"/>
    <property type="match status" value="1"/>
</dbReference>
<dbReference type="EC" id="3.4.24.-" evidence="9"/>
<dbReference type="Proteomes" id="UP001526246">
    <property type="component" value="Unassembled WGS sequence"/>
</dbReference>
<keyword evidence="4 9" id="KW-0378">Hydrolase</keyword>
<evidence type="ECO:0000256" key="6">
    <source>
        <dbReference type="ARBA" id="ARBA00023049"/>
    </source>
</evidence>
<evidence type="ECO:0000259" key="8">
    <source>
        <dbReference type="PROSITE" id="PS51782"/>
    </source>
</evidence>
<keyword evidence="10" id="KW-1185">Reference proteome</keyword>
<keyword evidence="6 9" id="KW-0482">Metalloprotease</keyword>
<dbReference type="PANTHER" id="PTHR22726:SF1">
    <property type="entry name" value="METALLOENDOPEPTIDASE OMA1, MITOCHONDRIAL"/>
    <property type="match status" value="1"/>
</dbReference>
<dbReference type="PANTHER" id="PTHR22726">
    <property type="entry name" value="METALLOENDOPEPTIDASE OMA1"/>
    <property type="match status" value="1"/>
</dbReference>
<dbReference type="Gene3D" id="3.10.350.10">
    <property type="entry name" value="LysM domain"/>
    <property type="match status" value="1"/>
</dbReference>
<evidence type="ECO:0000256" key="3">
    <source>
        <dbReference type="ARBA" id="ARBA00022723"/>
    </source>
</evidence>
<keyword evidence="3" id="KW-0479">Metal-binding</keyword>
<organism evidence="9 10">
    <name type="scientific">Sphingomonas arvum</name>
    <dbReference type="NCBI Taxonomy" id="2992113"/>
    <lineage>
        <taxon>Bacteria</taxon>
        <taxon>Pseudomonadati</taxon>
        <taxon>Pseudomonadota</taxon>
        <taxon>Alphaproteobacteria</taxon>
        <taxon>Sphingomonadales</taxon>
        <taxon>Sphingomonadaceae</taxon>
        <taxon>Sphingomonas</taxon>
    </lineage>
</organism>
<keyword evidence="7" id="KW-0732">Signal</keyword>
<dbReference type="Pfam" id="PF01435">
    <property type="entry name" value="Peptidase_M48"/>
    <property type="match status" value="1"/>
</dbReference>
<dbReference type="InterPro" id="IPR036779">
    <property type="entry name" value="LysM_dom_sf"/>
</dbReference>
<dbReference type="GO" id="GO:0008237">
    <property type="term" value="F:metallopeptidase activity"/>
    <property type="evidence" value="ECO:0007669"/>
    <property type="project" value="UniProtKB-KW"/>
</dbReference>
<evidence type="ECO:0000256" key="2">
    <source>
        <dbReference type="ARBA" id="ARBA00022670"/>
    </source>
</evidence>
<name>A0ABT3JCL6_9SPHN</name>
<keyword evidence="5" id="KW-0862">Zinc</keyword>
<sequence>MSKKSLLMLAAAGVAIVPGVVTAQTASRGLPVRYVQEAQRDHNALVAEFGGAETGARAAYVDQVGRRMAVYSGVDPRAFRFTTLNSAVENAFAVPGGYVYITRQLMGIMNNEAELAFVVGHEVGHVAANHAQARQEATRRNTINGILGAIFGSFIGGGFGEAISQWAQTRSVLSTLSFSRQQEYQADQLGIRYLAQAGYDPNASATMLAALGRADALELRIQGGDQRQTPEWAQTHPNSANRVAQASQLSRATGRAGGGITNRDAFLNQVRGVMVDDDPAQGVIDGRTFTHPDLRLQFAVPTGYLMQNGTDAVTISGSAGKAQFSTGPYNGNMQAYIGQVLQGLTGGQVQLQVVDQNRTNVNGIPATYVIGRAQTSSGIVDVSVFAYEFAPNQAYHFVMLTQGGRGIGPFAPMVNSVRRLSVGEAAQIRPRVIDVATVRAGDTVQSLASRMAYRNFQVERFLSLNGLQVGERLVPGQRVKLVVYGTRER</sequence>
<comment type="caution">
    <text evidence="9">The sequence shown here is derived from an EMBL/GenBank/DDBJ whole genome shotgun (WGS) entry which is preliminary data.</text>
</comment>
<dbReference type="CDD" id="cd07324">
    <property type="entry name" value="M48C_Oma1-like"/>
    <property type="match status" value="1"/>
</dbReference>
<dbReference type="Gene3D" id="3.30.2010.10">
    <property type="entry name" value="Metalloproteases ('zincins'), catalytic domain"/>
    <property type="match status" value="1"/>
</dbReference>
<dbReference type="Pfam" id="PF01476">
    <property type="entry name" value="LysM"/>
    <property type="match status" value="1"/>
</dbReference>
<feature type="domain" description="LysM" evidence="8">
    <location>
        <begin position="434"/>
        <end position="481"/>
    </location>
</feature>
<dbReference type="InterPro" id="IPR018392">
    <property type="entry name" value="LysM"/>
</dbReference>
<evidence type="ECO:0000256" key="7">
    <source>
        <dbReference type="SAM" id="SignalP"/>
    </source>
</evidence>
<feature type="chain" id="PRO_5046507164" evidence="7">
    <location>
        <begin position="24"/>
        <end position="489"/>
    </location>
</feature>
<evidence type="ECO:0000256" key="4">
    <source>
        <dbReference type="ARBA" id="ARBA00022801"/>
    </source>
</evidence>
<evidence type="ECO:0000313" key="9">
    <source>
        <dbReference type="EMBL" id="MCW3796822.1"/>
    </source>
</evidence>
<dbReference type="InterPro" id="IPR051156">
    <property type="entry name" value="Mito/Outer_Membr_Metalloprot"/>
</dbReference>
<dbReference type="RefSeq" id="WP_264880782.1">
    <property type="nucleotide sequence ID" value="NZ_JAPDOB010000001.1"/>
</dbReference>
<reference evidence="9 10" key="1">
    <citation type="submission" date="2022-10" db="EMBL/GenBank/DDBJ databases">
        <title>Sphingomonas sp.</title>
        <authorList>
            <person name="Jin C."/>
        </authorList>
    </citation>
    <scope>NUCLEOTIDE SEQUENCE [LARGE SCALE GENOMIC DNA]</scope>
    <source>
        <strain evidence="9 10">BN140010</strain>
    </source>
</reference>
<evidence type="ECO:0000313" key="10">
    <source>
        <dbReference type="Proteomes" id="UP001526246"/>
    </source>
</evidence>
<dbReference type="InterPro" id="IPR001915">
    <property type="entry name" value="Peptidase_M48"/>
</dbReference>
<feature type="signal peptide" evidence="7">
    <location>
        <begin position="1"/>
        <end position="23"/>
    </location>
</feature>
<gene>
    <name evidence="9" type="ORF">OMW55_03250</name>
</gene>
<dbReference type="EMBL" id="JAPDOB010000001">
    <property type="protein sequence ID" value="MCW3796822.1"/>
    <property type="molecule type" value="Genomic_DNA"/>
</dbReference>
<keyword evidence="2" id="KW-0645">Protease</keyword>